<keyword evidence="4" id="KW-1185">Reference proteome</keyword>
<accession>A0ABT7GS24</accession>
<evidence type="ECO:0000256" key="1">
    <source>
        <dbReference type="SAM" id="MobiDB-lite"/>
    </source>
</evidence>
<feature type="transmembrane region" description="Helical" evidence="2">
    <location>
        <begin position="42"/>
        <end position="66"/>
    </location>
</feature>
<feature type="transmembrane region" description="Helical" evidence="2">
    <location>
        <begin position="241"/>
        <end position="263"/>
    </location>
</feature>
<dbReference type="InterPro" id="IPR036259">
    <property type="entry name" value="MFS_trans_sf"/>
</dbReference>
<dbReference type="Pfam" id="PF07690">
    <property type="entry name" value="MFS_1"/>
    <property type="match status" value="1"/>
</dbReference>
<feature type="transmembrane region" description="Helical" evidence="2">
    <location>
        <begin position="12"/>
        <end position="36"/>
    </location>
</feature>
<dbReference type="InterPro" id="IPR011701">
    <property type="entry name" value="MFS"/>
</dbReference>
<dbReference type="Proteomes" id="UP001223390">
    <property type="component" value="Unassembled WGS sequence"/>
</dbReference>
<feature type="transmembrane region" description="Helical" evidence="2">
    <location>
        <begin position="329"/>
        <end position="354"/>
    </location>
</feature>
<proteinExistence type="predicted"/>
<dbReference type="PANTHER" id="PTHR23542">
    <property type="match status" value="1"/>
</dbReference>
<feature type="transmembrane region" description="Helical" evidence="2">
    <location>
        <begin position="73"/>
        <end position="94"/>
    </location>
</feature>
<dbReference type="SUPFAM" id="SSF103473">
    <property type="entry name" value="MFS general substrate transporter"/>
    <property type="match status" value="1"/>
</dbReference>
<feature type="transmembrane region" description="Helical" evidence="2">
    <location>
        <begin position="206"/>
        <end position="229"/>
    </location>
</feature>
<reference evidence="3 4" key="1">
    <citation type="submission" date="2023-05" db="EMBL/GenBank/DDBJ databases">
        <title>Sequencing and Assembly of Streptomyces sp. NP73.</title>
        <authorList>
            <person name="Konwar A.N."/>
            <person name="Saikia K."/>
            <person name="Thakur D."/>
        </authorList>
    </citation>
    <scope>NUCLEOTIDE SEQUENCE [LARGE SCALE GENOMIC DNA]</scope>
    <source>
        <strain evidence="3 4">NP73</strain>
    </source>
</reference>
<comment type="caution">
    <text evidence="3">The sequence shown here is derived from an EMBL/GenBank/DDBJ whole genome shotgun (WGS) entry which is preliminary data.</text>
</comment>
<dbReference type="Gene3D" id="1.20.1250.20">
    <property type="entry name" value="MFS general substrate transporter like domains"/>
    <property type="match status" value="1"/>
</dbReference>
<protein>
    <submittedName>
        <fullName evidence="3">MFS transporter</fullName>
    </submittedName>
</protein>
<feature type="transmembrane region" description="Helical" evidence="2">
    <location>
        <begin position="297"/>
        <end position="317"/>
    </location>
</feature>
<organism evidence="3 4">
    <name type="scientific">Streptomyces katrae</name>
    <dbReference type="NCBI Taxonomy" id="68223"/>
    <lineage>
        <taxon>Bacteria</taxon>
        <taxon>Bacillati</taxon>
        <taxon>Actinomycetota</taxon>
        <taxon>Actinomycetes</taxon>
        <taxon>Kitasatosporales</taxon>
        <taxon>Streptomycetaceae</taxon>
        <taxon>Streptomyces</taxon>
    </lineage>
</organism>
<sequence>MRYRDVATRKVGLLGLVMITGRLPVAMAPIALVFLVRETEGGYRLGALLSAAFVAGEAVGAPLLGVRVKGERIRLHVGCGLAAAGVLFAGLAFARTAPEPVLIALAFLVGVAPAASPGGIQVLQANVVAEEAVQKVFSLGAALTQGIWAAAPVLVTLLALQVSPGAPLLLAAVLAGTAALLLVFLKVRMRRPEAPARPAGRARTLASAWPVFLMNAAGMYLLASLELFLPALLEARHISLHWAGVLLGLLAAVNAAAALCYGLRPWPGSHRTQSTVLLLATSLCVCLVGVVPGLLWITLLLVLAGFLDSAAALSRSLSLRAAIPQDMHLAAYSVNYSVIGIGYGGSAVAASFLLAHGSPLLGIAAGAAFTSLLTLAAHVGERRPRAETRGRQSEATPAADAR</sequence>
<dbReference type="RefSeq" id="WP_285341645.1">
    <property type="nucleotide sequence ID" value="NZ_JASITI010000010.1"/>
</dbReference>
<dbReference type="EMBL" id="JASITI010000010">
    <property type="protein sequence ID" value="MDK9496111.1"/>
    <property type="molecule type" value="Genomic_DNA"/>
</dbReference>
<evidence type="ECO:0000313" key="4">
    <source>
        <dbReference type="Proteomes" id="UP001223390"/>
    </source>
</evidence>
<feature type="compositionally biased region" description="Basic and acidic residues" evidence="1">
    <location>
        <begin position="383"/>
        <end position="392"/>
    </location>
</feature>
<gene>
    <name evidence="3" type="ORF">QEZ40_000451</name>
</gene>
<feature type="transmembrane region" description="Helical" evidence="2">
    <location>
        <begin position="360"/>
        <end position="379"/>
    </location>
</feature>
<evidence type="ECO:0000256" key="2">
    <source>
        <dbReference type="SAM" id="Phobius"/>
    </source>
</evidence>
<keyword evidence="2" id="KW-0812">Transmembrane</keyword>
<feature type="transmembrane region" description="Helical" evidence="2">
    <location>
        <begin position="136"/>
        <end position="160"/>
    </location>
</feature>
<keyword evidence="2" id="KW-1133">Transmembrane helix</keyword>
<feature type="transmembrane region" description="Helical" evidence="2">
    <location>
        <begin position="275"/>
        <end position="291"/>
    </location>
</feature>
<feature type="region of interest" description="Disordered" evidence="1">
    <location>
        <begin position="383"/>
        <end position="402"/>
    </location>
</feature>
<evidence type="ECO:0000313" key="3">
    <source>
        <dbReference type="EMBL" id="MDK9496111.1"/>
    </source>
</evidence>
<feature type="transmembrane region" description="Helical" evidence="2">
    <location>
        <begin position="166"/>
        <end position="185"/>
    </location>
</feature>
<name>A0ABT7GS24_9ACTN</name>
<feature type="transmembrane region" description="Helical" evidence="2">
    <location>
        <begin position="100"/>
        <end position="124"/>
    </location>
</feature>
<keyword evidence="2" id="KW-0472">Membrane</keyword>
<dbReference type="PANTHER" id="PTHR23542:SF1">
    <property type="entry name" value="MAJOR FACILITATOR SUPERFAMILY (MFS) PROFILE DOMAIN-CONTAINING PROTEIN"/>
    <property type="match status" value="1"/>
</dbReference>